<proteinExistence type="predicted"/>
<dbReference type="Proteomes" id="UP001472677">
    <property type="component" value="Unassembled WGS sequence"/>
</dbReference>
<keyword evidence="2" id="KW-1185">Reference proteome</keyword>
<name>A0ABR2B360_9ROSI</name>
<evidence type="ECO:0000313" key="1">
    <source>
        <dbReference type="EMBL" id="KAK8501233.1"/>
    </source>
</evidence>
<dbReference type="EMBL" id="JBBPBM010000193">
    <property type="protein sequence ID" value="KAK8501233.1"/>
    <property type="molecule type" value="Genomic_DNA"/>
</dbReference>
<protein>
    <submittedName>
        <fullName evidence="1">Uncharacterized protein</fullName>
    </submittedName>
</protein>
<accession>A0ABR2B360</accession>
<evidence type="ECO:0000313" key="2">
    <source>
        <dbReference type="Proteomes" id="UP001472677"/>
    </source>
</evidence>
<reference evidence="1 2" key="1">
    <citation type="journal article" date="2024" name="G3 (Bethesda)">
        <title>Genome assembly of Hibiscus sabdariffa L. provides insights into metabolisms of medicinal natural products.</title>
        <authorList>
            <person name="Kim T."/>
        </authorList>
    </citation>
    <scope>NUCLEOTIDE SEQUENCE [LARGE SCALE GENOMIC DNA]</scope>
    <source>
        <strain evidence="1">TK-2024</strain>
        <tissue evidence="1">Old leaves</tissue>
    </source>
</reference>
<gene>
    <name evidence="1" type="ORF">V6N12_008254</name>
</gene>
<sequence length="72" mass="7847">MCDEEERELGRQEVGGCCPQCGSGGGAAVSYPFASSLRQDTAAPSREETNWVYIKPNGEADHARLPKFQDKN</sequence>
<organism evidence="1 2">
    <name type="scientific">Hibiscus sabdariffa</name>
    <name type="common">roselle</name>
    <dbReference type="NCBI Taxonomy" id="183260"/>
    <lineage>
        <taxon>Eukaryota</taxon>
        <taxon>Viridiplantae</taxon>
        <taxon>Streptophyta</taxon>
        <taxon>Embryophyta</taxon>
        <taxon>Tracheophyta</taxon>
        <taxon>Spermatophyta</taxon>
        <taxon>Magnoliopsida</taxon>
        <taxon>eudicotyledons</taxon>
        <taxon>Gunneridae</taxon>
        <taxon>Pentapetalae</taxon>
        <taxon>rosids</taxon>
        <taxon>malvids</taxon>
        <taxon>Malvales</taxon>
        <taxon>Malvaceae</taxon>
        <taxon>Malvoideae</taxon>
        <taxon>Hibiscus</taxon>
    </lineage>
</organism>
<comment type="caution">
    <text evidence="1">The sequence shown here is derived from an EMBL/GenBank/DDBJ whole genome shotgun (WGS) entry which is preliminary data.</text>
</comment>